<evidence type="ECO:0000259" key="4">
    <source>
        <dbReference type="Pfam" id="PF12246"/>
    </source>
</evidence>
<dbReference type="CDD" id="cd09902">
    <property type="entry name" value="H3TH_MKT1"/>
    <property type="match status" value="1"/>
</dbReference>
<dbReference type="InterPro" id="IPR006085">
    <property type="entry name" value="XPG_DNA_repair_N"/>
</dbReference>
<dbReference type="InterPro" id="IPR029060">
    <property type="entry name" value="PIN-like_dom_sf"/>
</dbReference>
<evidence type="ECO:0000256" key="1">
    <source>
        <dbReference type="ARBA" id="ARBA00022845"/>
    </source>
</evidence>
<dbReference type="AlphaFoldDB" id="A0AAN6WGS6"/>
<reference evidence="6" key="2">
    <citation type="submission" date="2023-05" db="EMBL/GenBank/DDBJ databases">
        <authorList>
            <consortium name="Lawrence Berkeley National Laboratory"/>
            <person name="Steindorff A."/>
            <person name="Hensen N."/>
            <person name="Bonometti L."/>
            <person name="Westerberg I."/>
            <person name="Brannstrom I.O."/>
            <person name="Guillou S."/>
            <person name="Cros-Aarteil S."/>
            <person name="Calhoun S."/>
            <person name="Haridas S."/>
            <person name="Kuo A."/>
            <person name="Mondo S."/>
            <person name="Pangilinan J."/>
            <person name="Riley R."/>
            <person name="Labutti K."/>
            <person name="Andreopoulos B."/>
            <person name="Lipzen A."/>
            <person name="Chen C."/>
            <person name="Yanf M."/>
            <person name="Daum C."/>
            <person name="Ng V."/>
            <person name="Clum A."/>
            <person name="Ohm R."/>
            <person name="Martin F."/>
            <person name="Silar P."/>
            <person name="Natvig D."/>
            <person name="Lalanne C."/>
            <person name="Gautier V."/>
            <person name="Ament-Velasquez S.L."/>
            <person name="Kruys A."/>
            <person name="Hutchinson M.I."/>
            <person name="Powell A.J."/>
            <person name="Barry K."/>
            <person name="Miller A.N."/>
            <person name="Grigoriev I.V."/>
            <person name="Debuchy R."/>
            <person name="Gladieux P."/>
            <person name="Thoren M.H."/>
            <person name="Johannesson H."/>
        </authorList>
    </citation>
    <scope>NUCLEOTIDE SEQUENCE</scope>
    <source>
        <strain evidence="6">CBS 892.96</strain>
    </source>
</reference>
<dbReference type="Pfam" id="PF12247">
    <property type="entry name" value="MKT1_N"/>
    <property type="match status" value="1"/>
</dbReference>
<dbReference type="InterPro" id="IPR037314">
    <property type="entry name" value="MKT1_H3TH"/>
</dbReference>
<dbReference type="SUPFAM" id="SSF88723">
    <property type="entry name" value="PIN domain-like"/>
    <property type="match status" value="1"/>
</dbReference>
<dbReference type="InterPro" id="IPR022039">
    <property type="entry name" value="MKT1_C"/>
</dbReference>
<dbReference type="PANTHER" id="PTHR11081">
    <property type="entry name" value="FLAP ENDONUCLEASE FAMILY MEMBER"/>
    <property type="match status" value="1"/>
</dbReference>
<feature type="domain" description="XPG N-terminal" evidence="3">
    <location>
        <begin position="13"/>
        <end position="94"/>
    </location>
</feature>
<dbReference type="GO" id="GO:0006417">
    <property type="term" value="P:regulation of translation"/>
    <property type="evidence" value="ECO:0007669"/>
    <property type="project" value="UniProtKB-KW"/>
</dbReference>
<evidence type="ECO:0000313" key="7">
    <source>
        <dbReference type="Proteomes" id="UP001302321"/>
    </source>
</evidence>
<comment type="caution">
    <text evidence="6">The sequence shown here is derived from an EMBL/GenBank/DDBJ whole genome shotgun (WGS) entry which is preliminary data.</text>
</comment>
<feature type="domain" description="Post-transcriptional regulator MKT1 N-terminal" evidence="5">
    <location>
        <begin position="314"/>
        <end position="415"/>
    </location>
</feature>
<comment type="similarity">
    <text evidence="2">Belongs to the XPG/RAD2 endonuclease family.</text>
</comment>
<name>A0AAN6WGS6_9PEZI</name>
<dbReference type="CDD" id="cd09858">
    <property type="entry name" value="PIN_MKT1"/>
    <property type="match status" value="1"/>
</dbReference>
<dbReference type="GO" id="GO:0004518">
    <property type="term" value="F:nuclease activity"/>
    <property type="evidence" value="ECO:0007669"/>
    <property type="project" value="InterPro"/>
</dbReference>
<dbReference type="EMBL" id="MU866109">
    <property type="protein sequence ID" value="KAK4179852.1"/>
    <property type="molecule type" value="Genomic_DNA"/>
</dbReference>
<evidence type="ECO:0000259" key="5">
    <source>
        <dbReference type="Pfam" id="PF12247"/>
    </source>
</evidence>
<dbReference type="InterPro" id="IPR006084">
    <property type="entry name" value="XPG/Rad2"/>
</dbReference>
<gene>
    <name evidence="6" type="ORF">QBC36DRAFT_360250</name>
</gene>
<keyword evidence="7" id="KW-1185">Reference proteome</keyword>
<evidence type="ECO:0000259" key="3">
    <source>
        <dbReference type="Pfam" id="PF00752"/>
    </source>
</evidence>
<dbReference type="Gene3D" id="3.40.50.1010">
    <property type="entry name" value="5'-nuclease"/>
    <property type="match status" value="1"/>
</dbReference>
<dbReference type="InterPro" id="IPR022040">
    <property type="entry name" value="MKT1_N"/>
</dbReference>
<evidence type="ECO:0000256" key="2">
    <source>
        <dbReference type="ARBA" id="ARBA00024023"/>
    </source>
</evidence>
<protein>
    <submittedName>
        <fullName evidence="6">Temperature dependent protein affecting M2 dsRNA replication-domain-containing protein</fullName>
    </submittedName>
</protein>
<organism evidence="6 7">
    <name type="scientific">Triangularia setosa</name>
    <dbReference type="NCBI Taxonomy" id="2587417"/>
    <lineage>
        <taxon>Eukaryota</taxon>
        <taxon>Fungi</taxon>
        <taxon>Dikarya</taxon>
        <taxon>Ascomycota</taxon>
        <taxon>Pezizomycotina</taxon>
        <taxon>Sordariomycetes</taxon>
        <taxon>Sordariomycetidae</taxon>
        <taxon>Sordariales</taxon>
        <taxon>Podosporaceae</taxon>
        <taxon>Triangularia</taxon>
    </lineage>
</organism>
<evidence type="ECO:0000313" key="6">
    <source>
        <dbReference type="EMBL" id="KAK4179852.1"/>
    </source>
</evidence>
<sequence>MEALLEDTYINLQVTSYPISELEDTAIAVDATYYLHVQLDSQPSEPLLSALGGVTGIQSRIEHDLDQWQANGVIPLFVFDGQNLKGQDEVNIRRAREGIAQTDRAWEQYFNGRADAAVQSFGENTNAFHPHNFYRLLQEILRERKLHFLVAPFNAAAQIASLDMTDSDQVGAIMGSVELLMYPIHDCVIRSIDWENKTARAVSKQHLLKALNVTDHTFVDLMLMAGTSFLPAFPALTDGNIIKVQPPSINDALNILRVAQKDVTQVCNTFADTLKAQDPNWLDKYRKARMLVDHFPYIKESGEVTVHNYDTLTQDNYEYLGLSLPPEMFHYLNTGLIGPRILNPITHAFTQAEASKKQTSASMEVLPTLDGAVSPEYRKLVTQQTPSIKEAALSLVVAQLHRAFLHSTITMGVWFDREFKRKLWDFKNQGPYLEQWKSWKVAAETVEKLFPDFAHGSILSEVLALQKPEFVASTFSRKDQKVKNLSPGLIKSLSIWRFLHIRGYVDNKHELTSWGKALAQALNTLQPTVKKYSKVPHLYESIIVALELVRFDLLNAKNKHEELRGLPMNGTEDDQLSLLLISRCACLLKLRHESYGYTGPLSKSLLAFRSLASEVRAADRDLVEAILASIFMAAQADRRRDDYWELGNSLPFHFDPDVSLGIAVKTYFDDLLPNDPEMAKKRKQFPGSYIPYAVAFSEDLEIACEFFKAIHAGIKVLPQNELLAGDWAVWQKAEKYLEVRT</sequence>
<keyword evidence="1" id="KW-0810">Translation regulation</keyword>
<dbReference type="PRINTS" id="PR00853">
    <property type="entry name" value="XPGRADSUPER"/>
</dbReference>
<dbReference type="Proteomes" id="UP001302321">
    <property type="component" value="Unassembled WGS sequence"/>
</dbReference>
<reference evidence="6" key="1">
    <citation type="journal article" date="2023" name="Mol. Phylogenet. Evol.">
        <title>Genome-scale phylogeny and comparative genomics of the fungal order Sordariales.</title>
        <authorList>
            <person name="Hensen N."/>
            <person name="Bonometti L."/>
            <person name="Westerberg I."/>
            <person name="Brannstrom I.O."/>
            <person name="Guillou S."/>
            <person name="Cros-Aarteil S."/>
            <person name="Calhoun S."/>
            <person name="Haridas S."/>
            <person name="Kuo A."/>
            <person name="Mondo S."/>
            <person name="Pangilinan J."/>
            <person name="Riley R."/>
            <person name="LaButti K."/>
            <person name="Andreopoulos B."/>
            <person name="Lipzen A."/>
            <person name="Chen C."/>
            <person name="Yan M."/>
            <person name="Daum C."/>
            <person name="Ng V."/>
            <person name="Clum A."/>
            <person name="Steindorff A."/>
            <person name="Ohm R.A."/>
            <person name="Martin F."/>
            <person name="Silar P."/>
            <person name="Natvig D.O."/>
            <person name="Lalanne C."/>
            <person name="Gautier V."/>
            <person name="Ament-Velasquez S.L."/>
            <person name="Kruys A."/>
            <person name="Hutchinson M.I."/>
            <person name="Powell A.J."/>
            <person name="Barry K."/>
            <person name="Miller A.N."/>
            <person name="Grigoriev I.V."/>
            <person name="Debuchy R."/>
            <person name="Gladieux P."/>
            <person name="Hiltunen Thoren M."/>
            <person name="Johannesson H."/>
        </authorList>
    </citation>
    <scope>NUCLEOTIDE SEQUENCE</scope>
    <source>
        <strain evidence="6">CBS 892.96</strain>
    </source>
</reference>
<dbReference type="GO" id="GO:0003730">
    <property type="term" value="F:mRNA 3'-UTR binding"/>
    <property type="evidence" value="ECO:0007669"/>
    <property type="project" value="TreeGrafter"/>
</dbReference>
<dbReference type="Pfam" id="PF00752">
    <property type="entry name" value="XPG_N"/>
    <property type="match status" value="1"/>
</dbReference>
<accession>A0AAN6WGS6</accession>
<dbReference type="Pfam" id="PF12246">
    <property type="entry name" value="MKT1_C"/>
    <property type="match status" value="1"/>
</dbReference>
<feature type="domain" description="Post-transcriptional regulator MKT1 C-terminal" evidence="4">
    <location>
        <begin position="497"/>
        <end position="738"/>
    </location>
</feature>
<proteinExistence type="inferred from homology"/>
<dbReference type="PANTHER" id="PTHR11081:SF32">
    <property type="entry name" value="POST-TRANSCRIPTIONAL REGULATOR MKT1"/>
    <property type="match status" value="1"/>
</dbReference>